<dbReference type="Pfam" id="PF00498">
    <property type="entry name" value="FHA"/>
    <property type="match status" value="1"/>
</dbReference>
<dbReference type="PANTHER" id="PTHR23308">
    <property type="entry name" value="NUCLEAR INHIBITOR OF PROTEIN PHOSPHATASE-1"/>
    <property type="match status" value="1"/>
</dbReference>
<keyword evidence="2" id="KW-1133">Transmembrane helix</keyword>
<protein>
    <submittedName>
        <fullName evidence="4">FHA domain-containing protein</fullName>
    </submittedName>
</protein>
<dbReference type="CDD" id="cd00060">
    <property type="entry name" value="FHA"/>
    <property type="match status" value="1"/>
</dbReference>
<feature type="transmembrane region" description="Helical" evidence="2">
    <location>
        <begin position="89"/>
        <end position="110"/>
    </location>
</feature>
<reference evidence="4 5" key="1">
    <citation type="submission" date="2020-05" db="EMBL/GenBank/DDBJ databases">
        <title>Distinct polysaccharide utilization as determinants for interspecies competition between intestinal Prevotella spp.</title>
        <authorList>
            <person name="Galvez E.J.C."/>
            <person name="Iljazovic A."/>
            <person name="Strowig T."/>
        </authorList>
    </citation>
    <scope>NUCLEOTIDE SEQUENCE [LARGE SCALE GENOMIC DNA]</scope>
    <source>
        <strain evidence="4 5">PCHR</strain>
    </source>
</reference>
<dbReference type="InterPro" id="IPR050923">
    <property type="entry name" value="Cell_Proc_Reg/RNA_Proc"/>
</dbReference>
<dbReference type="Proteomes" id="UP000820977">
    <property type="component" value="Unassembled WGS sequence"/>
</dbReference>
<dbReference type="InterPro" id="IPR008984">
    <property type="entry name" value="SMAD_FHA_dom_sf"/>
</dbReference>
<organism evidence="4 5">
    <name type="scientific">Xylanibacter caecicola</name>
    <dbReference type="NCBI Taxonomy" id="2736294"/>
    <lineage>
        <taxon>Bacteria</taxon>
        <taxon>Pseudomonadati</taxon>
        <taxon>Bacteroidota</taxon>
        <taxon>Bacteroidia</taxon>
        <taxon>Bacteroidales</taxon>
        <taxon>Prevotellaceae</taxon>
        <taxon>Xylanibacter</taxon>
    </lineage>
</organism>
<evidence type="ECO:0000256" key="1">
    <source>
        <dbReference type="SAM" id="MobiDB-lite"/>
    </source>
</evidence>
<name>A0ABX2AZ99_9BACT</name>
<accession>A0ABX2AZ99</accession>
<evidence type="ECO:0000313" key="5">
    <source>
        <dbReference type="Proteomes" id="UP000820977"/>
    </source>
</evidence>
<evidence type="ECO:0000259" key="3">
    <source>
        <dbReference type="PROSITE" id="PS50006"/>
    </source>
</evidence>
<feature type="domain" description="FHA" evidence="3">
    <location>
        <begin position="4"/>
        <end position="55"/>
    </location>
</feature>
<evidence type="ECO:0000313" key="4">
    <source>
        <dbReference type="EMBL" id="NPE24579.1"/>
    </source>
</evidence>
<dbReference type="RefSeq" id="WP_172344075.1">
    <property type="nucleotide sequence ID" value="NZ_CASYYZ010000063.1"/>
</dbReference>
<comment type="caution">
    <text evidence="4">The sequence shown here is derived from an EMBL/GenBank/DDBJ whole genome shotgun (WGS) entry which is preliminary data.</text>
</comment>
<keyword evidence="2" id="KW-0472">Membrane</keyword>
<sequence length="200" mass="22136">MKAYSIGREMGCDIVINDSTDVISRRHATLNVYPTGKMTIIDMSQNGTYVNGIKISPNVPVPVTRKDNISFAHIARLDWNCVPNTQAKILRFAALGVIALLVVFGGVYGIKAIGGDKEPEKPATVVTDSIGSEARKKAIQEEEQRKQDSIKNHVKDSLKKANAKQGKVKTKKPEDKKPADKQPKKETKEKKTEEQPDRII</sequence>
<dbReference type="Gene3D" id="2.60.200.20">
    <property type="match status" value="1"/>
</dbReference>
<dbReference type="EMBL" id="JABKKJ010000003">
    <property type="protein sequence ID" value="NPE24579.1"/>
    <property type="molecule type" value="Genomic_DNA"/>
</dbReference>
<dbReference type="SUPFAM" id="SSF49879">
    <property type="entry name" value="SMAD/FHA domain"/>
    <property type="match status" value="1"/>
</dbReference>
<evidence type="ECO:0000256" key="2">
    <source>
        <dbReference type="SAM" id="Phobius"/>
    </source>
</evidence>
<dbReference type="SMART" id="SM00240">
    <property type="entry name" value="FHA"/>
    <property type="match status" value="1"/>
</dbReference>
<proteinExistence type="predicted"/>
<feature type="compositionally biased region" description="Basic and acidic residues" evidence="1">
    <location>
        <begin position="134"/>
        <end position="159"/>
    </location>
</feature>
<feature type="compositionally biased region" description="Basic and acidic residues" evidence="1">
    <location>
        <begin position="171"/>
        <end position="200"/>
    </location>
</feature>
<gene>
    <name evidence="4" type="ORF">HPS54_03430</name>
</gene>
<feature type="region of interest" description="Disordered" evidence="1">
    <location>
        <begin position="134"/>
        <end position="200"/>
    </location>
</feature>
<dbReference type="PROSITE" id="PS50006">
    <property type="entry name" value="FHA_DOMAIN"/>
    <property type="match status" value="1"/>
</dbReference>
<keyword evidence="5" id="KW-1185">Reference proteome</keyword>
<keyword evidence="2" id="KW-0812">Transmembrane</keyword>
<dbReference type="InterPro" id="IPR000253">
    <property type="entry name" value="FHA_dom"/>
</dbReference>